<name>A0ABW3UVM4_9BACL</name>
<evidence type="ECO:0000259" key="5">
    <source>
        <dbReference type="PROSITE" id="PS50977"/>
    </source>
</evidence>
<evidence type="ECO:0000256" key="3">
    <source>
        <dbReference type="ARBA" id="ARBA00023163"/>
    </source>
</evidence>
<dbReference type="PANTHER" id="PTHR47506:SF3">
    <property type="entry name" value="HTH-TYPE TRANSCRIPTIONAL REGULATOR LMRA"/>
    <property type="match status" value="1"/>
</dbReference>
<dbReference type="SUPFAM" id="SSF46689">
    <property type="entry name" value="Homeodomain-like"/>
    <property type="match status" value="1"/>
</dbReference>
<dbReference type="Gene3D" id="1.10.357.10">
    <property type="entry name" value="Tetracycline Repressor, domain 2"/>
    <property type="match status" value="1"/>
</dbReference>
<evidence type="ECO:0000256" key="1">
    <source>
        <dbReference type="ARBA" id="ARBA00023015"/>
    </source>
</evidence>
<keyword evidence="7" id="KW-1185">Reference proteome</keyword>
<feature type="DNA-binding region" description="H-T-H motif" evidence="4">
    <location>
        <begin position="28"/>
        <end position="47"/>
    </location>
</feature>
<dbReference type="Pfam" id="PF00440">
    <property type="entry name" value="TetR_N"/>
    <property type="match status" value="1"/>
</dbReference>
<gene>
    <name evidence="6" type="ORF">ACFQ4B_25775</name>
</gene>
<dbReference type="InterPro" id="IPR001647">
    <property type="entry name" value="HTH_TetR"/>
</dbReference>
<sequence length="214" mass="23715">MKKGDKTREHIIMKSAELFNQQGYAGSSLNDIIAATGIKKGGIYRHFNSKDEIALEAYQYAASRVGSKFSEAIEQEESAAGRLLAYFRVYEDVVNNPPFIGGCPLQNTAVESDDTHPVLRDRARRGLHSTLDEMKSIIQEGIRMGEFKEDLNANALATFAFSLLEGGIMLSKLEGSNRHMQMNMTSFAAYLQQCCLHPQRTMPERSLGETDAAG</sequence>
<keyword evidence="2 4" id="KW-0238">DNA-binding</keyword>
<dbReference type="InterPro" id="IPR009057">
    <property type="entry name" value="Homeodomain-like_sf"/>
</dbReference>
<dbReference type="InterPro" id="IPR036271">
    <property type="entry name" value="Tet_transcr_reg_TetR-rel_C_sf"/>
</dbReference>
<evidence type="ECO:0000313" key="6">
    <source>
        <dbReference type="EMBL" id="MFD1223534.1"/>
    </source>
</evidence>
<comment type="caution">
    <text evidence="6">The sequence shown here is derived from an EMBL/GenBank/DDBJ whole genome shotgun (WGS) entry which is preliminary data.</text>
</comment>
<dbReference type="PROSITE" id="PS50977">
    <property type="entry name" value="HTH_TETR_2"/>
    <property type="match status" value="1"/>
</dbReference>
<dbReference type="RefSeq" id="WP_345590799.1">
    <property type="nucleotide sequence ID" value="NZ_BAABJG010000024.1"/>
</dbReference>
<dbReference type="Pfam" id="PF16925">
    <property type="entry name" value="TetR_C_13"/>
    <property type="match status" value="1"/>
</dbReference>
<dbReference type="InterPro" id="IPR011075">
    <property type="entry name" value="TetR_C"/>
</dbReference>
<accession>A0ABW3UVM4</accession>
<dbReference type="SUPFAM" id="SSF48498">
    <property type="entry name" value="Tetracyclin repressor-like, C-terminal domain"/>
    <property type="match status" value="1"/>
</dbReference>
<evidence type="ECO:0000256" key="4">
    <source>
        <dbReference type="PROSITE-ProRule" id="PRU00335"/>
    </source>
</evidence>
<evidence type="ECO:0000256" key="2">
    <source>
        <dbReference type="ARBA" id="ARBA00023125"/>
    </source>
</evidence>
<dbReference type="Proteomes" id="UP001597180">
    <property type="component" value="Unassembled WGS sequence"/>
</dbReference>
<reference evidence="7" key="1">
    <citation type="journal article" date="2019" name="Int. J. Syst. Evol. Microbiol.">
        <title>The Global Catalogue of Microorganisms (GCM) 10K type strain sequencing project: providing services to taxonomists for standard genome sequencing and annotation.</title>
        <authorList>
            <consortium name="The Broad Institute Genomics Platform"/>
            <consortium name="The Broad Institute Genome Sequencing Center for Infectious Disease"/>
            <person name="Wu L."/>
            <person name="Ma J."/>
        </authorList>
    </citation>
    <scope>NUCLEOTIDE SEQUENCE [LARGE SCALE GENOMIC DNA]</scope>
    <source>
        <strain evidence="7">CCUG 53270</strain>
    </source>
</reference>
<dbReference type="PRINTS" id="PR00455">
    <property type="entry name" value="HTHTETR"/>
</dbReference>
<dbReference type="PANTHER" id="PTHR47506">
    <property type="entry name" value="TRANSCRIPTIONAL REGULATORY PROTEIN"/>
    <property type="match status" value="1"/>
</dbReference>
<dbReference type="EMBL" id="JBHTLU010000035">
    <property type="protein sequence ID" value="MFD1223534.1"/>
    <property type="molecule type" value="Genomic_DNA"/>
</dbReference>
<evidence type="ECO:0000313" key="7">
    <source>
        <dbReference type="Proteomes" id="UP001597180"/>
    </source>
</evidence>
<proteinExistence type="predicted"/>
<keyword evidence="3" id="KW-0804">Transcription</keyword>
<protein>
    <submittedName>
        <fullName evidence="6">TetR/AcrR family transcriptional regulator</fullName>
    </submittedName>
</protein>
<keyword evidence="1" id="KW-0805">Transcription regulation</keyword>
<organism evidence="6 7">
    <name type="scientific">Paenibacillus vulneris</name>
    <dbReference type="NCBI Taxonomy" id="1133364"/>
    <lineage>
        <taxon>Bacteria</taxon>
        <taxon>Bacillati</taxon>
        <taxon>Bacillota</taxon>
        <taxon>Bacilli</taxon>
        <taxon>Bacillales</taxon>
        <taxon>Paenibacillaceae</taxon>
        <taxon>Paenibacillus</taxon>
    </lineage>
</organism>
<feature type="domain" description="HTH tetR-type" evidence="5">
    <location>
        <begin position="5"/>
        <end position="65"/>
    </location>
</feature>